<name>A0A169C3L0_9MICO</name>
<keyword evidence="2" id="KW-1185">Reference proteome</keyword>
<dbReference type="KEGG" id="rtn:A6122_2212"/>
<dbReference type="AlphaFoldDB" id="A0A169C3L0"/>
<gene>
    <name evidence="1" type="ORF">A6122_2212</name>
</gene>
<proteinExistence type="predicted"/>
<organism evidence="1 2">
    <name type="scientific">Rathayibacter tritici</name>
    <dbReference type="NCBI Taxonomy" id="33888"/>
    <lineage>
        <taxon>Bacteria</taxon>
        <taxon>Bacillati</taxon>
        <taxon>Actinomycetota</taxon>
        <taxon>Actinomycetes</taxon>
        <taxon>Micrococcales</taxon>
        <taxon>Microbacteriaceae</taxon>
        <taxon>Rathayibacter</taxon>
    </lineage>
</organism>
<dbReference type="PATRIC" id="fig|33888.3.peg.2461"/>
<evidence type="ECO:0000313" key="1">
    <source>
        <dbReference type="EMBL" id="AND17335.1"/>
    </source>
</evidence>
<protein>
    <submittedName>
        <fullName evidence="1">Uncharacterized protein</fullName>
    </submittedName>
</protein>
<dbReference type="EMBL" id="CP015515">
    <property type="protein sequence ID" value="AND17335.1"/>
    <property type="molecule type" value="Genomic_DNA"/>
</dbReference>
<dbReference type="RefSeq" id="WP_068255033.1">
    <property type="nucleotide sequence ID" value="NZ_CP015515.1"/>
</dbReference>
<reference evidence="1 2" key="1">
    <citation type="submission" date="2016-05" db="EMBL/GenBank/DDBJ databases">
        <title>Complete genome sequence of Rathayibacter tritici NCPPB 1953.</title>
        <authorList>
            <person name="Park J."/>
            <person name="Lee H.-H."/>
            <person name="Lee S.-W."/>
            <person name="Seo Y.-S."/>
        </authorList>
    </citation>
    <scope>NUCLEOTIDE SEQUENCE [LARGE SCALE GENOMIC DNA]</scope>
    <source>
        <strain evidence="1 2">NCPPB 1953</strain>
    </source>
</reference>
<sequence length="71" mass="7878">MTWAFTRAALENLIAAVLVEVNEPLSDSIVDRALEEIRRSCTNPSFDVTALAATQRMTPRWLQAAFAALRS</sequence>
<accession>A0A169C3L0</accession>
<evidence type="ECO:0000313" key="2">
    <source>
        <dbReference type="Proteomes" id="UP000077071"/>
    </source>
</evidence>
<dbReference type="STRING" id="33888.A6122_2212"/>
<dbReference type="Proteomes" id="UP000077071">
    <property type="component" value="Chromosome"/>
</dbReference>